<comment type="catalytic activity">
    <reaction evidence="7">
        <text>(R)-2-hydroxyglutarate + NAD(+) = 2-oxoglutarate + NADH + H(+)</text>
        <dbReference type="Rhea" id="RHEA:49612"/>
        <dbReference type="ChEBI" id="CHEBI:15378"/>
        <dbReference type="ChEBI" id="CHEBI:15801"/>
        <dbReference type="ChEBI" id="CHEBI:16810"/>
        <dbReference type="ChEBI" id="CHEBI:57540"/>
        <dbReference type="ChEBI" id="CHEBI:57945"/>
        <dbReference type="EC" id="1.1.1.399"/>
    </reaction>
</comment>
<accession>A0A2K8KXI0</accession>
<sequence>MPKVWIADKMSARAIEVFKARGIEVDYKPGLSDEEKLAIAGDYDAIAVRSSTTLKGELLEAAKRVKVIGRAGIGVDNVDVEGCSRRGIVVMNTPFGNTITTAELAVAHIVAAARMIPQASESTKAGKWEKSRFMGMELTGKKAGVIGAGNIGAIVCDRLKGLHMSVFVYDPFISDERASAMGVTKVETVAELAEIVDVLTIHVPLLAATRNLINADIIARMKKGSIIVNCARGGIVDEAALYDACKSGHLRAAALDVYEQEPARENRLFELDNISFTPHIGASTNEAQENVAVQVAEQMADYLLSGVVSNAVNVPSLTEEEQRLLAPYLLLAERMGRFIGQTMKPGYSKVSVCFEGKASTINRKPLINVMLQGLLSQSMEEVNAVNAGMLAKDRGIELMESGCESSDHFSTLLKLEVEGDEGVRTVSGTLFDESRPRLVSIDTCEVEIAPEGNLIFFQNEDKPGVIAAIGAVLADAGINIGDFRLGRREDTGSAVALIQVDTAPGQDILDQMAELEHVQTVRYAELGAM</sequence>
<dbReference type="InterPro" id="IPR006139">
    <property type="entry name" value="D-isomer_2_OHA_DH_cat_dom"/>
</dbReference>
<dbReference type="SUPFAM" id="SSF51735">
    <property type="entry name" value="NAD(P)-binding Rossmann-fold domains"/>
    <property type="match status" value="1"/>
</dbReference>
<dbReference type="InterPro" id="IPR036291">
    <property type="entry name" value="NAD(P)-bd_dom_sf"/>
</dbReference>
<dbReference type="FunFam" id="3.30.1330.90:FF:000003">
    <property type="entry name" value="D-3-phosphoglycerate dehydrogenase"/>
    <property type="match status" value="1"/>
</dbReference>
<keyword evidence="9" id="KW-0028">Amino-acid biosynthesis</keyword>
<dbReference type="Pfam" id="PF02826">
    <property type="entry name" value="2-Hacid_dh_C"/>
    <property type="match status" value="1"/>
</dbReference>
<dbReference type="Gene3D" id="3.30.70.260">
    <property type="match status" value="1"/>
</dbReference>
<dbReference type="InterPro" id="IPR045626">
    <property type="entry name" value="PGDH_ASB_dom"/>
</dbReference>
<dbReference type="InterPro" id="IPR006236">
    <property type="entry name" value="PGDH"/>
</dbReference>
<comment type="similarity">
    <text evidence="3 9">Belongs to the D-isomer specific 2-hydroxyacid dehydrogenase family.</text>
</comment>
<dbReference type="InterPro" id="IPR006140">
    <property type="entry name" value="D-isomer_DH_NAD-bd"/>
</dbReference>
<dbReference type="InterPro" id="IPR029752">
    <property type="entry name" value="D-isomer_DH_CS1"/>
</dbReference>
<keyword evidence="5 9" id="KW-0560">Oxidoreductase</keyword>
<dbReference type="GO" id="GO:0004617">
    <property type="term" value="F:phosphoglycerate dehydrogenase activity"/>
    <property type="evidence" value="ECO:0007669"/>
    <property type="project" value="UniProtKB-UniRule"/>
</dbReference>
<evidence type="ECO:0000256" key="7">
    <source>
        <dbReference type="ARBA" id="ARBA00048126"/>
    </source>
</evidence>
<dbReference type="SUPFAM" id="SSF55021">
    <property type="entry name" value="ACT-like"/>
    <property type="match status" value="1"/>
</dbReference>
<dbReference type="CDD" id="cd04902">
    <property type="entry name" value="ACT_3PGDH-xct"/>
    <property type="match status" value="1"/>
</dbReference>
<proteinExistence type="inferred from homology"/>
<dbReference type="EC" id="1.1.1.95" evidence="9"/>
<dbReference type="EMBL" id="CP018799">
    <property type="protein sequence ID" value="ATX79637.1"/>
    <property type="molecule type" value="Genomic_DNA"/>
</dbReference>
<dbReference type="InterPro" id="IPR045865">
    <property type="entry name" value="ACT-like_dom_sf"/>
</dbReference>
<dbReference type="CDD" id="cd12173">
    <property type="entry name" value="PGDH_4"/>
    <property type="match status" value="1"/>
</dbReference>
<evidence type="ECO:0000256" key="8">
    <source>
        <dbReference type="ARBA" id="ARBA00048731"/>
    </source>
</evidence>
<comment type="catalytic activity">
    <reaction evidence="8 9">
        <text>(2R)-3-phosphoglycerate + NAD(+) = 3-phosphooxypyruvate + NADH + H(+)</text>
        <dbReference type="Rhea" id="RHEA:12641"/>
        <dbReference type="ChEBI" id="CHEBI:15378"/>
        <dbReference type="ChEBI" id="CHEBI:18110"/>
        <dbReference type="ChEBI" id="CHEBI:57540"/>
        <dbReference type="ChEBI" id="CHEBI:57945"/>
        <dbReference type="ChEBI" id="CHEBI:58272"/>
        <dbReference type="EC" id="1.1.1.95"/>
    </reaction>
</comment>
<evidence type="ECO:0000259" key="10">
    <source>
        <dbReference type="PROSITE" id="PS51671"/>
    </source>
</evidence>
<evidence type="ECO:0000313" key="12">
    <source>
        <dbReference type="Proteomes" id="UP000231701"/>
    </source>
</evidence>
<dbReference type="UniPathway" id="UPA00135">
    <property type="reaction ID" value="UER00196"/>
</dbReference>
<evidence type="ECO:0000313" key="11">
    <source>
        <dbReference type="EMBL" id="ATX79637.1"/>
    </source>
</evidence>
<dbReference type="PROSITE" id="PS00065">
    <property type="entry name" value="D_2_HYDROXYACID_DH_1"/>
    <property type="match status" value="1"/>
</dbReference>
<dbReference type="InterPro" id="IPR002912">
    <property type="entry name" value="ACT_dom"/>
</dbReference>
<dbReference type="PROSITE" id="PS51671">
    <property type="entry name" value="ACT"/>
    <property type="match status" value="1"/>
</dbReference>
<dbReference type="Gene3D" id="3.40.50.720">
    <property type="entry name" value="NAD(P)-binding Rossmann-like Domain"/>
    <property type="match status" value="2"/>
</dbReference>
<organism evidence="11 12">
    <name type="scientific">Mariprofundus aestuarium</name>
    <dbReference type="NCBI Taxonomy" id="1921086"/>
    <lineage>
        <taxon>Bacteria</taxon>
        <taxon>Pseudomonadati</taxon>
        <taxon>Pseudomonadota</taxon>
        <taxon>Candidatius Mariprofundia</taxon>
        <taxon>Mariprofundales</taxon>
        <taxon>Mariprofundaceae</taxon>
        <taxon>Mariprofundus</taxon>
    </lineage>
</organism>
<dbReference type="RefSeq" id="WP_100277508.1">
    <property type="nucleotide sequence ID" value="NZ_CP018799.1"/>
</dbReference>
<reference evidence="11 12" key="1">
    <citation type="submission" date="2016-12" db="EMBL/GenBank/DDBJ databases">
        <title>Isolation and genomic insights into novel planktonic Zetaproteobacteria from stratified waters of the Chesapeake Bay.</title>
        <authorList>
            <person name="McAllister S.M."/>
            <person name="Kato S."/>
            <person name="Chan C.S."/>
            <person name="Chiu B.K."/>
            <person name="Field E.K."/>
        </authorList>
    </citation>
    <scope>NUCLEOTIDE SEQUENCE [LARGE SCALE GENOMIC DNA]</scope>
    <source>
        <strain evidence="11 12">CP-5</strain>
    </source>
</reference>
<dbReference type="SUPFAM" id="SSF52283">
    <property type="entry name" value="Formate/glycerate dehydrogenase catalytic domain-like"/>
    <property type="match status" value="1"/>
</dbReference>
<evidence type="ECO:0000256" key="5">
    <source>
        <dbReference type="ARBA" id="ARBA00023002"/>
    </source>
</evidence>
<dbReference type="PROSITE" id="PS00671">
    <property type="entry name" value="D_2_HYDROXYACID_DH_3"/>
    <property type="match status" value="1"/>
</dbReference>
<comment type="function">
    <text evidence="1">Catalyzes the reversible oxidation of 3-phospho-D-glycerate to 3-phosphonooxypyruvate, the first step of the phosphorylated L-serine biosynthesis pathway. Also catalyzes the reversible oxidation of 2-hydroxyglutarate to 2-oxoglutarate.</text>
</comment>
<dbReference type="GO" id="GO:0051287">
    <property type="term" value="F:NAD binding"/>
    <property type="evidence" value="ECO:0007669"/>
    <property type="project" value="UniProtKB-UniRule"/>
</dbReference>
<keyword evidence="9" id="KW-0718">Serine biosynthesis</keyword>
<evidence type="ECO:0000256" key="2">
    <source>
        <dbReference type="ARBA" id="ARBA00005216"/>
    </source>
</evidence>
<dbReference type="Pfam" id="PF00389">
    <property type="entry name" value="2-Hacid_dh"/>
    <property type="match status" value="1"/>
</dbReference>
<keyword evidence="12" id="KW-1185">Reference proteome</keyword>
<evidence type="ECO:0000256" key="3">
    <source>
        <dbReference type="ARBA" id="ARBA00005854"/>
    </source>
</evidence>
<dbReference type="AlphaFoldDB" id="A0A2K8KXI0"/>
<dbReference type="KEGG" id="maes:Ga0123461_1218"/>
<dbReference type="PANTHER" id="PTHR42938">
    <property type="entry name" value="FORMATE DEHYDROGENASE 1"/>
    <property type="match status" value="1"/>
</dbReference>
<evidence type="ECO:0000256" key="6">
    <source>
        <dbReference type="ARBA" id="ARBA00023027"/>
    </source>
</evidence>
<dbReference type="OrthoDB" id="9805416at2"/>
<dbReference type="GO" id="GO:0006564">
    <property type="term" value="P:L-serine biosynthetic process"/>
    <property type="evidence" value="ECO:0007669"/>
    <property type="project" value="UniProtKB-UniRule"/>
</dbReference>
<dbReference type="Pfam" id="PF19304">
    <property type="entry name" value="PGDH_inter"/>
    <property type="match status" value="1"/>
</dbReference>
<dbReference type="InterPro" id="IPR029753">
    <property type="entry name" value="D-isomer_DH_CS"/>
</dbReference>
<comment type="pathway">
    <text evidence="2 9">Amino-acid biosynthesis; L-serine biosynthesis; L-serine from 3-phospho-D-glycerate: step 1/3.</text>
</comment>
<dbReference type="FunFam" id="3.40.50.720:FF:000021">
    <property type="entry name" value="D-3-phosphoglycerate dehydrogenase"/>
    <property type="match status" value="1"/>
</dbReference>
<dbReference type="PANTHER" id="PTHR42938:SF47">
    <property type="entry name" value="HYDROXYPYRUVATE REDUCTASE"/>
    <property type="match status" value="1"/>
</dbReference>
<evidence type="ECO:0000256" key="9">
    <source>
        <dbReference type="RuleBase" id="RU363003"/>
    </source>
</evidence>
<keyword evidence="6 9" id="KW-0520">NAD</keyword>
<dbReference type="Proteomes" id="UP000231701">
    <property type="component" value="Chromosome"/>
</dbReference>
<dbReference type="NCBIfam" id="TIGR01327">
    <property type="entry name" value="PGDH"/>
    <property type="match status" value="1"/>
</dbReference>
<dbReference type="InterPro" id="IPR029009">
    <property type="entry name" value="ASB_dom_sf"/>
</dbReference>
<feature type="domain" description="ACT" evidence="10">
    <location>
        <begin position="454"/>
        <end position="526"/>
    </location>
</feature>
<evidence type="ECO:0000256" key="4">
    <source>
        <dbReference type="ARBA" id="ARBA00021582"/>
    </source>
</evidence>
<protein>
    <recommendedName>
        <fullName evidence="4 9">D-3-phosphoglycerate dehydrogenase</fullName>
        <ecNumber evidence="9">1.1.1.95</ecNumber>
    </recommendedName>
</protein>
<gene>
    <name evidence="11" type="ORF">Ga0123461_1218</name>
</gene>
<name>A0A2K8KXI0_MARES</name>
<dbReference type="Pfam" id="PF01842">
    <property type="entry name" value="ACT"/>
    <property type="match status" value="1"/>
</dbReference>
<dbReference type="SUPFAM" id="SSF143548">
    <property type="entry name" value="Serine metabolism enzymes domain"/>
    <property type="match status" value="1"/>
</dbReference>
<dbReference type="Gene3D" id="3.30.1330.90">
    <property type="entry name" value="D-3-phosphoglycerate dehydrogenase, domain 3"/>
    <property type="match status" value="1"/>
</dbReference>
<evidence type="ECO:0000256" key="1">
    <source>
        <dbReference type="ARBA" id="ARBA00003800"/>
    </source>
</evidence>